<dbReference type="Proteomes" id="UP000053617">
    <property type="component" value="Unassembled WGS sequence"/>
</dbReference>
<dbReference type="InterPro" id="IPR037175">
    <property type="entry name" value="KFase_sf"/>
</dbReference>
<evidence type="ECO:0000313" key="2">
    <source>
        <dbReference type="EMBL" id="KIX00108.1"/>
    </source>
</evidence>
<name>A0A0D2GP44_9EURO</name>
<reference evidence="2 3" key="1">
    <citation type="submission" date="2015-01" db="EMBL/GenBank/DDBJ databases">
        <title>The Genome Sequence of Rhinocladiella mackenzie CBS 650.93.</title>
        <authorList>
            <consortium name="The Broad Institute Genomics Platform"/>
            <person name="Cuomo C."/>
            <person name="de Hoog S."/>
            <person name="Gorbushina A."/>
            <person name="Stielow B."/>
            <person name="Teixiera M."/>
            <person name="Abouelleil A."/>
            <person name="Chapman S.B."/>
            <person name="Priest M."/>
            <person name="Young S.K."/>
            <person name="Wortman J."/>
            <person name="Nusbaum C."/>
            <person name="Birren B."/>
        </authorList>
    </citation>
    <scope>NUCLEOTIDE SEQUENCE [LARGE SCALE GENOMIC DNA]</scope>
    <source>
        <strain evidence="2 3">CBS 650.93</strain>
    </source>
</reference>
<proteinExistence type="inferred from homology"/>
<dbReference type="GO" id="GO:0019441">
    <property type="term" value="P:L-tryptophan catabolic process to kynurenine"/>
    <property type="evidence" value="ECO:0007669"/>
    <property type="project" value="InterPro"/>
</dbReference>
<dbReference type="RefSeq" id="XP_013267244.1">
    <property type="nucleotide sequence ID" value="XM_013411790.1"/>
</dbReference>
<dbReference type="AlphaFoldDB" id="A0A0D2GP44"/>
<dbReference type="OrthoDB" id="5396at2759"/>
<gene>
    <name evidence="2" type="ORF">Z518_10245</name>
</gene>
<dbReference type="EMBL" id="KN847483">
    <property type="protein sequence ID" value="KIX00108.1"/>
    <property type="molecule type" value="Genomic_DNA"/>
</dbReference>
<evidence type="ECO:0000256" key="1">
    <source>
        <dbReference type="ARBA" id="ARBA00007865"/>
    </source>
</evidence>
<protein>
    <submittedName>
        <fullName evidence="2">Uncharacterized protein</fullName>
    </submittedName>
</protein>
<sequence length="265" mass="29327">MASITRLPSFDSLTIDLEGPRGNAWGLFGDGNELGMLNLLTPAVVAQAGKEIRDGVRISLDWDLNQPEIPNFNRQPFRSEMIHKHPRSVNDDILTFNTQCSSQWDGFRHFGNQKLKLYFNGNTQEDLQRSTVLGIDASARAEFHGSQGIHLEKSFPILKNSISLSAWSKAGGIAGRGVLLDWASWAERKKIPYSNFESSHIPLSGLQTIAAETDISFGPGDILFVRSGYTQSYNGLSSSERLAISQRSSPDFLGVQAGEETLRWL</sequence>
<dbReference type="VEuPathDB" id="FungiDB:Z518_10245"/>
<dbReference type="GeneID" id="25298316"/>
<dbReference type="Gene3D" id="3.50.30.50">
    <property type="entry name" value="Putative cyclase"/>
    <property type="match status" value="1"/>
</dbReference>
<dbReference type="HOGENOM" id="CLU_030671_1_2_1"/>
<keyword evidence="3" id="KW-1185">Reference proteome</keyword>
<comment type="similarity">
    <text evidence="1">Belongs to the Cyclase 1 superfamily.</text>
</comment>
<dbReference type="PANTHER" id="PTHR34861">
    <property type="match status" value="1"/>
</dbReference>
<organism evidence="2 3">
    <name type="scientific">Rhinocladiella mackenziei CBS 650.93</name>
    <dbReference type="NCBI Taxonomy" id="1442369"/>
    <lineage>
        <taxon>Eukaryota</taxon>
        <taxon>Fungi</taxon>
        <taxon>Dikarya</taxon>
        <taxon>Ascomycota</taxon>
        <taxon>Pezizomycotina</taxon>
        <taxon>Eurotiomycetes</taxon>
        <taxon>Chaetothyriomycetidae</taxon>
        <taxon>Chaetothyriales</taxon>
        <taxon>Herpotrichiellaceae</taxon>
        <taxon>Rhinocladiella</taxon>
    </lineage>
</organism>
<dbReference type="PANTHER" id="PTHR34861:SF11">
    <property type="entry name" value="CYCLASE"/>
    <property type="match status" value="1"/>
</dbReference>
<dbReference type="InterPro" id="IPR007325">
    <property type="entry name" value="KFase/CYL"/>
</dbReference>
<accession>A0A0D2GP44</accession>
<evidence type="ECO:0000313" key="3">
    <source>
        <dbReference type="Proteomes" id="UP000053617"/>
    </source>
</evidence>
<dbReference type="Pfam" id="PF04199">
    <property type="entry name" value="Cyclase"/>
    <property type="match status" value="1"/>
</dbReference>
<dbReference type="GO" id="GO:0004061">
    <property type="term" value="F:arylformamidase activity"/>
    <property type="evidence" value="ECO:0007669"/>
    <property type="project" value="InterPro"/>
</dbReference>